<evidence type="ECO:0000313" key="3">
    <source>
        <dbReference type="EMBL" id="KAK0706310.1"/>
    </source>
</evidence>
<dbReference type="AlphaFoldDB" id="A0AA40DKA6"/>
<evidence type="ECO:0000313" key="4">
    <source>
        <dbReference type="Proteomes" id="UP001172101"/>
    </source>
</evidence>
<gene>
    <name evidence="3" type="ORF">B0T26DRAFT_837247</name>
</gene>
<keyword evidence="2" id="KW-0732">Signal</keyword>
<feature type="region of interest" description="Disordered" evidence="1">
    <location>
        <begin position="37"/>
        <end position="58"/>
    </location>
</feature>
<protein>
    <recommendedName>
        <fullName evidence="5">Polysaccharide lyase family 20 protein</fullName>
    </recommendedName>
</protein>
<proteinExistence type="predicted"/>
<dbReference type="Gene3D" id="2.60.120.200">
    <property type="match status" value="1"/>
</dbReference>
<name>A0AA40DKA6_9PEZI</name>
<evidence type="ECO:0000256" key="2">
    <source>
        <dbReference type="SAM" id="SignalP"/>
    </source>
</evidence>
<evidence type="ECO:0008006" key="5">
    <source>
        <dbReference type="Google" id="ProtNLM"/>
    </source>
</evidence>
<organism evidence="3 4">
    <name type="scientific">Lasiosphaeria miniovina</name>
    <dbReference type="NCBI Taxonomy" id="1954250"/>
    <lineage>
        <taxon>Eukaryota</taxon>
        <taxon>Fungi</taxon>
        <taxon>Dikarya</taxon>
        <taxon>Ascomycota</taxon>
        <taxon>Pezizomycotina</taxon>
        <taxon>Sordariomycetes</taxon>
        <taxon>Sordariomycetidae</taxon>
        <taxon>Sordariales</taxon>
        <taxon>Lasiosphaeriaceae</taxon>
        <taxon>Lasiosphaeria</taxon>
    </lineage>
</organism>
<sequence>MMYISLRALHGLALPLLVASKLLIDFNAARGDDPSKMGHINLEGARGESRSSNSPDLYIKSDQDWRGEKAAHFHREVGNIRAEYHALDKKTTAGETYFLGYQFAMGATPHALMVWQWKEYVANNDEDGGANIPLALEIRNGNLCFRWSASSTDGRTTQWSTPAKVNTVYTIGIEILAKSTDGHARVWLNGEPVTFTTTKSTTLKGNMFPGRSDPKVGAYRGEDVEVNTFVYQLQIGTSKADLNGQFFG</sequence>
<keyword evidence="4" id="KW-1185">Reference proteome</keyword>
<feature type="signal peptide" evidence="2">
    <location>
        <begin position="1"/>
        <end position="31"/>
    </location>
</feature>
<dbReference type="GeneID" id="85330797"/>
<dbReference type="RefSeq" id="XP_060291404.1">
    <property type="nucleotide sequence ID" value="XM_060447527.1"/>
</dbReference>
<dbReference type="EMBL" id="JAUIRO010000007">
    <property type="protein sequence ID" value="KAK0706310.1"/>
    <property type="molecule type" value="Genomic_DNA"/>
</dbReference>
<reference evidence="3" key="1">
    <citation type="submission" date="2023-06" db="EMBL/GenBank/DDBJ databases">
        <title>Genome-scale phylogeny and comparative genomics of the fungal order Sordariales.</title>
        <authorList>
            <consortium name="Lawrence Berkeley National Laboratory"/>
            <person name="Hensen N."/>
            <person name="Bonometti L."/>
            <person name="Westerberg I."/>
            <person name="Brannstrom I.O."/>
            <person name="Guillou S."/>
            <person name="Cros-Aarteil S."/>
            <person name="Calhoun S."/>
            <person name="Haridas S."/>
            <person name="Kuo A."/>
            <person name="Mondo S."/>
            <person name="Pangilinan J."/>
            <person name="Riley R."/>
            <person name="LaButti K."/>
            <person name="Andreopoulos B."/>
            <person name="Lipzen A."/>
            <person name="Chen C."/>
            <person name="Yanf M."/>
            <person name="Daum C."/>
            <person name="Ng V."/>
            <person name="Clum A."/>
            <person name="Steindorff A."/>
            <person name="Ohm R."/>
            <person name="Martin F."/>
            <person name="Silar P."/>
            <person name="Natvig D."/>
            <person name="Lalanne C."/>
            <person name="Gautier V."/>
            <person name="Ament-velasquez S.L."/>
            <person name="Kruys A."/>
            <person name="Hutchinson M.I."/>
            <person name="Powell A.J."/>
            <person name="Barry K."/>
            <person name="Miller A.N."/>
            <person name="Grigoriev I.V."/>
            <person name="Debuchy R."/>
            <person name="Gladieux P."/>
            <person name="Thoren M.H."/>
            <person name="Johannesson H."/>
        </authorList>
    </citation>
    <scope>NUCLEOTIDE SEQUENCE</scope>
    <source>
        <strain evidence="3">SMH2392-1A</strain>
    </source>
</reference>
<dbReference type="Proteomes" id="UP001172101">
    <property type="component" value="Unassembled WGS sequence"/>
</dbReference>
<comment type="caution">
    <text evidence="3">The sequence shown here is derived from an EMBL/GenBank/DDBJ whole genome shotgun (WGS) entry which is preliminary data.</text>
</comment>
<evidence type="ECO:0000256" key="1">
    <source>
        <dbReference type="SAM" id="MobiDB-lite"/>
    </source>
</evidence>
<feature type="chain" id="PRO_5041364983" description="Polysaccharide lyase family 20 protein" evidence="2">
    <location>
        <begin position="32"/>
        <end position="248"/>
    </location>
</feature>
<accession>A0AA40DKA6</accession>